<comment type="caution">
    <text evidence="3">The sequence shown here is derived from an EMBL/GenBank/DDBJ whole genome shotgun (WGS) entry which is preliminary data.</text>
</comment>
<dbReference type="EMBL" id="JAVHJO010000001">
    <property type="protein sequence ID" value="KAK6544810.1"/>
    <property type="molecule type" value="Genomic_DNA"/>
</dbReference>
<feature type="region of interest" description="Disordered" evidence="1">
    <location>
        <begin position="307"/>
        <end position="327"/>
    </location>
</feature>
<evidence type="ECO:0000256" key="1">
    <source>
        <dbReference type="SAM" id="MobiDB-lite"/>
    </source>
</evidence>
<protein>
    <recommendedName>
        <fullName evidence="2">Clr5 domain-containing protein</fullName>
    </recommendedName>
</protein>
<organism evidence="3 4">
    <name type="scientific">Orbilia ellipsospora</name>
    <dbReference type="NCBI Taxonomy" id="2528407"/>
    <lineage>
        <taxon>Eukaryota</taxon>
        <taxon>Fungi</taxon>
        <taxon>Dikarya</taxon>
        <taxon>Ascomycota</taxon>
        <taxon>Pezizomycotina</taxon>
        <taxon>Orbiliomycetes</taxon>
        <taxon>Orbiliales</taxon>
        <taxon>Orbiliaceae</taxon>
        <taxon>Orbilia</taxon>
    </lineage>
</organism>
<keyword evidence="4" id="KW-1185">Reference proteome</keyword>
<feature type="compositionally biased region" description="Low complexity" evidence="1">
    <location>
        <begin position="312"/>
        <end position="323"/>
    </location>
</feature>
<reference evidence="3 4" key="1">
    <citation type="submission" date="2019-10" db="EMBL/GenBank/DDBJ databases">
        <authorList>
            <person name="Palmer J.M."/>
        </authorList>
    </citation>
    <scope>NUCLEOTIDE SEQUENCE [LARGE SCALE GENOMIC DNA]</scope>
    <source>
        <strain evidence="3 4">TWF694</strain>
    </source>
</reference>
<feature type="compositionally biased region" description="Basic and acidic residues" evidence="1">
    <location>
        <begin position="131"/>
        <end position="144"/>
    </location>
</feature>
<dbReference type="AlphaFoldDB" id="A0AAV9XRQ7"/>
<dbReference type="SUPFAM" id="SSF48452">
    <property type="entry name" value="TPR-like"/>
    <property type="match status" value="1"/>
</dbReference>
<feature type="compositionally biased region" description="Polar residues" evidence="1">
    <location>
        <begin position="145"/>
        <end position="158"/>
    </location>
</feature>
<feature type="domain" description="Clr5" evidence="2">
    <location>
        <begin position="33"/>
        <end position="80"/>
    </location>
</feature>
<evidence type="ECO:0000313" key="4">
    <source>
        <dbReference type="Proteomes" id="UP001365542"/>
    </source>
</evidence>
<evidence type="ECO:0000313" key="3">
    <source>
        <dbReference type="EMBL" id="KAK6544810.1"/>
    </source>
</evidence>
<feature type="region of interest" description="Disordered" evidence="1">
    <location>
        <begin position="131"/>
        <end position="159"/>
    </location>
</feature>
<dbReference type="Pfam" id="PF14420">
    <property type="entry name" value="Clr5"/>
    <property type="match status" value="1"/>
</dbReference>
<dbReference type="InterPro" id="IPR011990">
    <property type="entry name" value="TPR-like_helical_dom_sf"/>
</dbReference>
<proteinExistence type="predicted"/>
<dbReference type="Gene3D" id="1.25.40.10">
    <property type="entry name" value="Tetratricopeptide repeat domain"/>
    <property type="match status" value="2"/>
</dbReference>
<evidence type="ECO:0000259" key="2">
    <source>
        <dbReference type="Pfam" id="PF14420"/>
    </source>
</evidence>
<dbReference type="Proteomes" id="UP001365542">
    <property type="component" value="Unassembled WGS sequence"/>
</dbReference>
<gene>
    <name evidence="3" type="ORF">TWF694_001492</name>
</gene>
<accession>A0AAV9XRQ7</accession>
<feature type="region of interest" description="Disordered" evidence="1">
    <location>
        <begin position="175"/>
        <end position="194"/>
    </location>
</feature>
<name>A0AAV9XRQ7_9PEZI</name>
<sequence>MPNAPNDSTSQRQALKFVEQLNPNIKRRYVKIEQWLPHRELIRKLRSENRSAKDICDCLRERGFHVSVSQLKTILKAWNFGVNLTRQRRQAIRDKIAVREAEGKPQPVFIYRGTEKAISNVEVLGKLKQYHEEDQKQNPSHRESGTTGTNSRKPSSSPGFIDILSPVEFEELPWQENKRNQYTPSPLDINGSLSDEDWDEIGRTVCRILQSFPDPESSKSSPEGQIGHLWPESLKNLIAKLSSSIDLADDQQLLSRRLSEDENSVRTAEGIPWDSGYVEDHEVSYWIALHNTAVEYPEFSNDDSLGEHNHKSSLLASTPTPSSGNLSESDKILMDQVQDMLATCGNNNGKDCSTNLKGFHAIFDIMSELPSEHFVYLLLFRTLAQYTQCTQDLGYLEDTVEVIQQFLPYCEIVLGEMHDYSISMLQRLFNCSNGLKFLKKSSAKIAEQSLDSLFHRYERKYGEKAPITQETVLKRAQNFADNGDTKKAEELCNAVEELVLAEESNWTDLQRYTLYRAYGGVLKRRGLHHKAFLQYSKAISIGRLFQNAYNPNAGWDFIWSANTLCSIGNYETSLRWYRRGLITLEESLGPAQTRSIDFLENVNNLSMAMYKRGLKLYAAPTAYTIFKGYEKFFGLEDTRVRDAFLQYLKAEIANHGLEFQKEAVEVNEESEERFTIASI</sequence>
<dbReference type="InterPro" id="IPR025676">
    <property type="entry name" value="Clr5_dom"/>
</dbReference>